<evidence type="ECO:0000256" key="3">
    <source>
        <dbReference type="ARBA" id="ARBA00022989"/>
    </source>
</evidence>
<dbReference type="Proteomes" id="UP001276659">
    <property type="component" value="Unassembled WGS sequence"/>
</dbReference>
<dbReference type="InterPro" id="IPR052337">
    <property type="entry name" value="SAT4-like"/>
</dbReference>
<evidence type="ECO:0000313" key="9">
    <source>
        <dbReference type="EMBL" id="KAK3168254.1"/>
    </source>
</evidence>
<dbReference type="PANTHER" id="PTHR33048">
    <property type="entry name" value="PTH11-LIKE INTEGRAL MEMBRANE PROTEIN (AFU_ORTHOLOGUE AFUA_5G11245)"/>
    <property type="match status" value="1"/>
</dbReference>
<dbReference type="Pfam" id="PF20684">
    <property type="entry name" value="Fung_rhodopsin"/>
    <property type="match status" value="1"/>
</dbReference>
<dbReference type="PANTHER" id="PTHR33048:SF47">
    <property type="entry name" value="INTEGRAL MEMBRANE PROTEIN-RELATED"/>
    <property type="match status" value="1"/>
</dbReference>
<name>A0AAD9YY32_9LECA</name>
<dbReference type="AlphaFoldDB" id="A0AAD9YY32"/>
<comment type="subcellular location">
    <subcellularLocation>
        <location evidence="1">Membrane</location>
        <topology evidence="1">Multi-pass membrane protein</topology>
    </subcellularLocation>
</comment>
<sequence>MASFVNDPQDVAFQTAHINDDKAPETLGAQIACLAIAYIGASFAFIVLYRPSVAAIKISVLLLYRRIFPQKRFRILLYWYGAFVLVYTTIFAMLDIFHCKPVDRAWSTLDRSSCLNMDTIWVVGGSLNAITDIAALCLPMPLLWRLHVTKEKRLQLMGVFLLGGFVCIVSIIRVVELGGLSSSADPSCMLLHPYALCQFVSFLTQNLDAYATTIIWSTVEVGVGIFCACLPVMRPILNSFYPIITRSSSDSKGLPRHHQPRSRRDTLRMKSYRSSDVLEDRAPFAQVETSVIRNSQSDDREGQELAGNAITVTTSIDQNVMEMLG</sequence>
<feature type="transmembrane region" description="Helical" evidence="7">
    <location>
        <begin position="120"/>
        <end position="144"/>
    </location>
</feature>
<feature type="region of interest" description="Disordered" evidence="6">
    <location>
        <begin position="249"/>
        <end position="269"/>
    </location>
</feature>
<dbReference type="EMBL" id="JASNWA010000010">
    <property type="protein sequence ID" value="KAK3168254.1"/>
    <property type="molecule type" value="Genomic_DNA"/>
</dbReference>
<gene>
    <name evidence="9" type="ORF">OEA41_004700</name>
</gene>
<accession>A0AAD9YY32</accession>
<evidence type="ECO:0000256" key="6">
    <source>
        <dbReference type="SAM" id="MobiDB-lite"/>
    </source>
</evidence>
<dbReference type="GO" id="GO:0016020">
    <property type="term" value="C:membrane"/>
    <property type="evidence" value="ECO:0007669"/>
    <property type="project" value="UniProtKB-SubCell"/>
</dbReference>
<comment type="caution">
    <text evidence="9">The sequence shown here is derived from an EMBL/GenBank/DDBJ whole genome shotgun (WGS) entry which is preliminary data.</text>
</comment>
<evidence type="ECO:0000256" key="5">
    <source>
        <dbReference type="ARBA" id="ARBA00038359"/>
    </source>
</evidence>
<dbReference type="InterPro" id="IPR049326">
    <property type="entry name" value="Rhodopsin_dom_fungi"/>
</dbReference>
<keyword evidence="3 7" id="KW-1133">Transmembrane helix</keyword>
<keyword evidence="2 7" id="KW-0812">Transmembrane</keyword>
<evidence type="ECO:0000313" key="10">
    <source>
        <dbReference type="Proteomes" id="UP001276659"/>
    </source>
</evidence>
<comment type="similarity">
    <text evidence="5">Belongs to the SAT4 family.</text>
</comment>
<feature type="transmembrane region" description="Helical" evidence="7">
    <location>
        <begin position="27"/>
        <end position="49"/>
    </location>
</feature>
<feature type="transmembrane region" description="Helical" evidence="7">
    <location>
        <begin position="156"/>
        <end position="175"/>
    </location>
</feature>
<keyword evidence="4 7" id="KW-0472">Membrane</keyword>
<reference evidence="9" key="1">
    <citation type="submission" date="2022-11" db="EMBL/GenBank/DDBJ databases">
        <title>Chromosomal genome sequence assembly and mating type (MAT) locus characterization of the leprose asexual lichenized fungus Lepraria neglecta (Nyl.) Erichsen.</title>
        <authorList>
            <person name="Allen J.L."/>
            <person name="Pfeffer B."/>
        </authorList>
    </citation>
    <scope>NUCLEOTIDE SEQUENCE</scope>
    <source>
        <strain evidence="9">Allen 5258</strain>
    </source>
</reference>
<feature type="transmembrane region" description="Helical" evidence="7">
    <location>
        <begin position="75"/>
        <end position="94"/>
    </location>
</feature>
<evidence type="ECO:0000256" key="7">
    <source>
        <dbReference type="SAM" id="Phobius"/>
    </source>
</evidence>
<evidence type="ECO:0000259" key="8">
    <source>
        <dbReference type="Pfam" id="PF20684"/>
    </source>
</evidence>
<evidence type="ECO:0000256" key="2">
    <source>
        <dbReference type="ARBA" id="ARBA00022692"/>
    </source>
</evidence>
<feature type="domain" description="Rhodopsin" evidence="8">
    <location>
        <begin position="41"/>
        <end position="238"/>
    </location>
</feature>
<organism evidence="9 10">
    <name type="scientific">Lepraria neglecta</name>
    <dbReference type="NCBI Taxonomy" id="209136"/>
    <lineage>
        <taxon>Eukaryota</taxon>
        <taxon>Fungi</taxon>
        <taxon>Dikarya</taxon>
        <taxon>Ascomycota</taxon>
        <taxon>Pezizomycotina</taxon>
        <taxon>Lecanoromycetes</taxon>
        <taxon>OSLEUM clade</taxon>
        <taxon>Lecanoromycetidae</taxon>
        <taxon>Lecanorales</taxon>
        <taxon>Lecanorineae</taxon>
        <taxon>Stereocaulaceae</taxon>
        <taxon>Lepraria</taxon>
    </lineage>
</organism>
<feature type="transmembrane region" description="Helical" evidence="7">
    <location>
        <begin position="209"/>
        <end position="233"/>
    </location>
</feature>
<evidence type="ECO:0000256" key="1">
    <source>
        <dbReference type="ARBA" id="ARBA00004141"/>
    </source>
</evidence>
<protein>
    <recommendedName>
        <fullName evidence="8">Rhodopsin domain-containing protein</fullName>
    </recommendedName>
</protein>
<proteinExistence type="inferred from homology"/>
<evidence type="ECO:0000256" key="4">
    <source>
        <dbReference type="ARBA" id="ARBA00023136"/>
    </source>
</evidence>
<keyword evidence="10" id="KW-1185">Reference proteome</keyword>